<dbReference type="Gene3D" id="1.20.144.10">
    <property type="entry name" value="Phosphatidic acid phosphatase type 2/haloperoxidase"/>
    <property type="match status" value="1"/>
</dbReference>
<dbReference type="AlphaFoldDB" id="A0AAD2F749"/>
<dbReference type="Pfam" id="PF12951">
    <property type="entry name" value="PATR"/>
    <property type="match status" value="1"/>
</dbReference>
<accession>A0AAD2F749</accession>
<dbReference type="SUPFAM" id="SSF51126">
    <property type="entry name" value="Pectin lyase-like"/>
    <property type="match status" value="1"/>
</dbReference>
<dbReference type="GO" id="GO:0003993">
    <property type="term" value="F:acid phosphatase activity"/>
    <property type="evidence" value="ECO:0007669"/>
    <property type="project" value="InterPro"/>
</dbReference>
<dbReference type="CDD" id="cd03397">
    <property type="entry name" value="PAP2_acid_phosphatase"/>
    <property type="match status" value="1"/>
</dbReference>
<evidence type="ECO:0000313" key="6">
    <source>
        <dbReference type="Proteomes" id="UP001190491"/>
    </source>
</evidence>
<dbReference type="InterPro" id="IPR000326">
    <property type="entry name" value="PAP2/HPO"/>
</dbReference>
<evidence type="ECO:0000313" key="4">
    <source>
        <dbReference type="EMBL" id="CAJ0903679.1"/>
    </source>
</evidence>
<dbReference type="SUPFAM" id="SSF48317">
    <property type="entry name" value="Acid phosphatase/Vanadium-dependent haloperoxidase"/>
    <property type="match status" value="1"/>
</dbReference>
<dbReference type="Proteomes" id="UP001190491">
    <property type="component" value="Unassembled WGS sequence"/>
</dbReference>
<evidence type="ECO:0000313" key="3">
    <source>
        <dbReference type="EMBL" id="CAJ0894127.1"/>
    </source>
</evidence>
<dbReference type="Proteomes" id="UP001189792">
    <property type="component" value="Unassembled WGS sequence"/>
</dbReference>
<evidence type="ECO:0000313" key="5">
    <source>
        <dbReference type="Proteomes" id="UP001189792"/>
    </source>
</evidence>
<dbReference type="NCBIfam" id="TIGR02601">
    <property type="entry name" value="autotrns_rpt"/>
    <property type="match status" value="1"/>
</dbReference>
<dbReference type="InterPro" id="IPR036938">
    <property type="entry name" value="PAP2/HPO_sf"/>
</dbReference>
<evidence type="ECO:0000256" key="1">
    <source>
        <dbReference type="ARBA" id="ARBA00022729"/>
    </source>
</evidence>
<name>A0AAD2F749_9RALS</name>
<evidence type="ECO:0000259" key="2">
    <source>
        <dbReference type="SMART" id="SM00014"/>
    </source>
</evidence>
<gene>
    <name evidence="4" type="ORF">R77564_04946</name>
    <name evidence="3" type="ORF">R77567_04500</name>
</gene>
<dbReference type="EMBL" id="CAUDKO010000014">
    <property type="protein sequence ID" value="CAJ0894127.1"/>
    <property type="molecule type" value="Genomic_DNA"/>
</dbReference>
<proteinExistence type="predicted"/>
<dbReference type="SMART" id="SM00014">
    <property type="entry name" value="acidPPc"/>
    <property type="match status" value="1"/>
</dbReference>
<protein>
    <recommendedName>
        <fullName evidence="2">Phosphatidic acid phosphatase type 2/haloperoxidase domain-containing protein</fullName>
    </recommendedName>
</protein>
<keyword evidence="1" id="KW-0732">Signal</keyword>
<dbReference type="InterPro" id="IPR011050">
    <property type="entry name" value="Pectin_lyase_fold/virulence"/>
</dbReference>
<dbReference type="InterPro" id="IPR013425">
    <property type="entry name" value="Autotrns_rpt"/>
</dbReference>
<dbReference type="GO" id="GO:0030288">
    <property type="term" value="C:outer membrane-bounded periplasmic space"/>
    <property type="evidence" value="ECO:0007669"/>
    <property type="project" value="InterPro"/>
</dbReference>
<feature type="domain" description="Phosphatidic acid phosphatase type 2/haloperoxidase" evidence="2">
    <location>
        <begin position="257"/>
        <end position="373"/>
    </location>
</feature>
<reference evidence="3 5" key="1">
    <citation type="submission" date="2023-07" db="EMBL/GenBank/DDBJ databases">
        <authorList>
            <person name="Peeters C."/>
        </authorList>
    </citation>
    <scope>NUCLEOTIDE SEQUENCE</scope>
    <source>
        <strain evidence="4 5">LMG 32965</strain>
        <strain evidence="3">R-77567</strain>
    </source>
</reference>
<dbReference type="Pfam" id="PF01569">
    <property type="entry name" value="PAP2"/>
    <property type="match status" value="1"/>
</dbReference>
<comment type="caution">
    <text evidence="3">The sequence shown here is derived from an EMBL/GenBank/DDBJ whole genome shotgun (WGS) entry which is preliminary data.</text>
</comment>
<dbReference type="EMBL" id="CAUDLI010000014">
    <property type="protein sequence ID" value="CAJ0903679.1"/>
    <property type="molecule type" value="Genomic_DNA"/>
</dbReference>
<keyword evidence="5" id="KW-1185">Reference proteome</keyword>
<sequence length="683" mass="70050">MAGAETAGLSSALCGLQARRTMSFTVRPAFVRPRLCSSLVALFGALALTACGGGDDNTSSTPVATTQAIPAPPADPGFVDTAAVATGVPAFVDNIATNQRGDARYATLGTNAGVRLFTRFLDLWQPLTEIVDAGVNAPANGSFPAVVASTWTGLPNDGTAGGTQLNLPVLNANVQYVVNATTNRTQAQADAAYFDDRRGKGYSVTDGMGPLTAAWRTLAQQTTSITTVPADATTVLYNDSGNNTGVGTSGGNTAFGKVVDLINTVGNNASTEPAKRFYKYARPYRWSSSVAVVPTLVPAESPTPATDGGFISGHSAEATRDAVAMAYLVPERFQQMLSRGLELGENRILAGMHSPLDVMSGRMIGIAAAAANLVDPANATLKAAAFAQAHTALMAQTGTDATTFPVLAQSGTPATDRFADYATNQANFTRRMTFGFTQIGATTLAPVVPKGAEVLLETRFPYLSADQRRVVLKTTELASGYPVLDDAEGWGRLNLFAAADGYGAFNGNVIVSMDATQGGFNAADTWRNAISGAGKLTLQGTGRLRLAGANTYTGGTQVAGGVLEADSANAFGTGDVYVGAGTLAVNAPAAVAIAGKFTQLQGTTLDLAIGPNGQGKLSVAGLTTIAGGTLHVKFVNGYAPKVGDTIAVVDGAGSNRQFASVVVDGFKATAIYTATGIQIHLDA</sequence>
<organism evidence="3 6">
    <name type="scientific">Ralstonia flatus</name>
    <dbReference type="NCBI Taxonomy" id="3058601"/>
    <lineage>
        <taxon>Bacteria</taxon>
        <taxon>Pseudomonadati</taxon>
        <taxon>Pseudomonadota</taxon>
        <taxon>Betaproteobacteria</taxon>
        <taxon>Burkholderiales</taxon>
        <taxon>Burkholderiaceae</taxon>
        <taxon>Ralstonia</taxon>
    </lineage>
</organism>
<dbReference type="InterPro" id="IPR001011">
    <property type="entry name" value="Acid_Pase_classA_bac"/>
</dbReference>